<keyword evidence="5 8" id="KW-0812">Transmembrane</keyword>
<feature type="domain" description="Glycosyltransferase 2-like" evidence="9">
    <location>
        <begin position="50"/>
        <end position="213"/>
    </location>
</feature>
<evidence type="ECO:0000256" key="2">
    <source>
        <dbReference type="ARBA" id="ARBA00006739"/>
    </source>
</evidence>
<keyword evidence="11" id="KW-1185">Reference proteome</keyword>
<evidence type="ECO:0000313" key="10">
    <source>
        <dbReference type="EMBL" id="MCT9003298.1"/>
    </source>
</evidence>
<dbReference type="InterPro" id="IPR001173">
    <property type="entry name" value="Glyco_trans_2-like"/>
</dbReference>
<keyword evidence="3" id="KW-0328">Glycosyltransferase</keyword>
<dbReference type="PANTHER" id="PTHR48090">
    <property type="entry name" value="UNDECAPRENYL-PHOSPHATE 4-DEOXY-4-FORMAMIDO-L-ARABINOSE TRANSFERASE-RELATED"/>
    <property type="match status" value="1"/>
</dbReference>
<organism evidence="10 11">
    <name type="scientific">Microbacterium memoriense</name>
    <dbReference type="NCBI Taxonomy" id="2978350"/>
    <lineage>
        <taxon>Bacteria</taxon>
        <taxon>Bacillati</taxon>
        <taxon>Actinomycetota</taxon>
        <taxon>Actinomycetes</taxon>
        <taxon>Micrococcales</taxon>
        <taxon>Microbacteriaceae</taxon>
        <taxon>Microbacterium</taxon>
    </lineage>
</organism>
<dbReference type="RefSeq" id="WP_261607828.1">
    <property type="nucleotide sequence ID" value="NZ_JAODOR010000024.1"/>
</dbReference>
<gene>
    <name evidence="10" type="ORF">N4R40_13125</name>
</gene>
<evidence type="ECO:0000259" key="9">
    <source>
        <dbReference type="Pfam" id="PF00535"/>
    </source>
</evidence>
<feature type="transmembrane region" description="Helical" evidence="8">
    <location>
        <begin position="307"/>
        <end position="334"/>
    </location>
</feature>
<dbReference type="InterPro" id="IPR029044">
    <property type="entry name" value="Nucleotide-diphossugar_trans"/>
</dbReference>
<dbReference type="SUPFAM" id="SSF53448">
    <property type="entry name" value="Nucleotide-diphospho-sugar transferases"/>
    <property type="match status" value="1"/>
</dbReference>
<comment type="similarity">
    <text evidence="2">Belongs to the glycosyltransferase 2 family.</text>
</comment>
<dbReference type="Proteomes" id="UP001300496">
    <property type="component" value="Unassembled WGS sequence"/>
</dbReference>
<evidence type="ECO:0000256" key="5">
    <source>
        <dbReference type="ARBA" id="ARBA00022692"/>
    </source>
</evidence>
<accession>A0ABT2PIC6</accession>
<proteinExistence type="inferred from homology"/>
<comment type="subcellular location">
    <subcellularLocation>
        <location evidence="1">Membrane</location>
        <topology evidence="1">Multi-pass membrane protein</topology>
    </subcellularLocation>
</comment>
<evidence type="ECO:0000256" key="1">
    <source>
        <dbReference type="ARBA" id="ARBA00004141"/>
    </source>
</evidence>
<evidence type="ECO:0000313" key="11">
    <source>
        <dbReference type="Proteomes" id="UP001300496"/>
    </source>
</evidence>
<dbReference type="CDD" id="cd04187">
    <property type="entry name" value="DPM1_like_bac"/>
    <property type="match status" value="1"/>
</dbReference>
<sequence length="374" mass="41475">MSMNRVMRPMMLGVEEVPAGEGRSMSGELKLEDSPVDEGLPSSHVMTLVSVAMPVYNEEAGIEAFHMELMRVVSQIDRDYAFEFIYVNDGSRDRSLEVLKGIAAEDSRVTVVDLSRNYGHQVAITAAIDRCVGDAVIVMDSDLQDPPAVIPELIEAWEAGADVAYAQRRSRQDSAIKKLTAYWYYRLLDVLSDTKIPADTGDFRLMSRRVVDALAEYREANRYIRGIVASLGYNQVAVPFDRAARVTGETAYTWRRMISLASDGVLGFSSKPLRLISRTGFVIAALSALIGLYAIFVRLFFPEVIVQGWAFLATGMFFLGGIQLVMLGIVGAYVGRIYTEVQRRPRYLLQSVYRAVNDDGTRHASVIPESSAQG</sequence>
<reference evidence="10 11" key="1">
    <citation type="journal article" date="2024" name="Int. J. Syst. Evol. Microbiol.">
        <title>Microbacterium memoriense sp. nov., a member of the Actinomycetota from marine beach sediment of the north coast of Portugal.</title>
        <authorList>
            <person name="Santos J.D.N.D."/>
            <person name="Klimek D."/>
            <person name="Calusinska M."/>
            <person name="Lobo-da-Cunha A."/>
            <person name="Catita J."/>
            <person name="Goncalves H."/>
            <person name="Gonzalez I."/>
            <person name="Lage O.M."/>
        </authorList>
    </citation>
    <scope>NUCLEOTIDE SEQUENCE [LARGE SCALE GENOMIC DNA]</scope>
    <source>
        <strain evidence="10 11">PMIC_1C1B</strain>
    </source>
</reference>
<protein>
    <submittedName>
        <fullName evidence="10">Glycosyltransferase family 2 protein</fullName>
    </submittedName>
</protein>
<keyword evidence="6 8" id="KW-1133">Transmembrane helix</keyword>
<evidence type="ECO:0000256" key="7">
    <source>
        <dbReference type="ARBA" id="ARBA00023136"/>
    </source>
</evidence>
<evidence type="ECO:0000256" key="3">
    <source>
        <dbReference type="ARBA" id="ARBA00022676"/>
    </source>
</evidence>
<name>A0ABT2PIC6_9MICO</name>
<dbReference type="InterPro" id="IPR050256">
    <property type="entry name" value="Glycosyltransferase_2"/>
</dbReference>
<evidence type="ECO:0000256" key="4">
    <source>
        <dbReference type="ARBA" id="ARBA00022679"/>
    </source>
</evidence>
<dbReference type="EMBL" id="JAODOR010000024">
    <property type="protein sequence ID" value="MCT9003298.1"/>
    <property type="molecule type" value="Genomic_DNA"/>
</dbReference>
<keyword evidence="4" id="KW-0808">Transferase</keyword>
<dbReference type="PANTHER" id="PTHR48090:SF1">
    <property type="entry name" value="PROPHAGE BACTOPRENOL GLUCOSYL TRANSFERASE HOMOLOG"/>
    <property type="match status" value="1"/>
</dbReference>
<comment type="caution">
    <text evidence="10">The sequence shown here is derived from an EMBL/GenBank/DDBJ whole genome shotgun (WGS) entry which is preliminary data.</text>
</comment>
<evidence type="ECO:0000256" key="8">
    <source>
        <dbReference type="SAM" id="Phobius"/>
    </source>
</evidence>
<dbReference type="Gene3D" id="3.90.550.10">
    <property type="entry name" value="Spore Coat Polysaccharide Biosynthesis Protein SpsA, Chain A"/>
    <property type="match status" value="1"/>
</dbReference>
<keyword evidence="7 8" id="KW-0472">Membrane</keyword>
<evidence type="ECO:0000256" key="6">
    <source>
        <dbReference type="ARBA" id="ARBA00022989"/>
    </source>
</evidence>
<feature type="transmembrane region" description="Helical" evidence="8">
    <location>
        <begin position="281"/>
        <end position="301"/>
    </location>
</feature>
<dbReference type="Pfam" id="PF00535">
    <property type="entry name" value="Glycos_transf_2"/>
    <property type="match status" value="1"/>
</dbReference>